<reference evidence="1 2" key="1">
    <citation type="submission" date="2023-03" db="EMBL/GenBank/DDBJ databases">
        <title>WGS of Gossypium arboreum.</title>
        <authorList>
            <person name="Yu D."/>
        </authorList>
    </citation>
    <scope>NUCLEOTIDE SEQUENCE [LARGE SCALE GENOMIC DNA]</scope>
    <source>
        <tissue evidence="1">Leaf</tissue>
    </source>
</reference>
<keyword evidence="2" id="KW-1185">Reference proteome</keyword>
<proteinExistence type="predicted"/>
<name>A0ABR0PWL6_GOSAR</name>
<dbReference type="PANTHER" id="PTHR36063">
    <property type="entry name" value="ARABIDOPSIS THALIANA GENOMIC DNA, CHROMOSOME 5, P1 CLONE:MOK16"/>
    <property type="match status" value="1"/>
</dbReference>
<dbReference type="Proteomes" id="UP001358586">
    <property type="component" value="Chromosome 5"/>
</dbReference>
<sequence>MKEVGYKRHWCEVATSPLITPRRSSSCPRLETILEEGSENKGVSIPSKKVFLLVPVVLSTIALSVRAVQFGLPTSLGSCLVECFNATKINFHHTAISKINWSFQQQFGGQILLITGKEIPLLQAVSTPPQSKTDKPVITSFIDPTLSSFFDHGIVYVPLFTSCKFQYSKDGNVTALIWGASPQSRSDRQKDRVETNPEQLAAASGQADISLKLCAFFLCC</sequence>
<accession>A0ABR0PWL6</accession>
<evidence type="ECO:0000313" key="1">
    <source>
        <dbReference type="EMBL" id="KAK5831214.1"/>
    </source>
</evidence>
<gene>
    <name evidence="1" type="ORF">PVK06_015009</name>
</gene>
<evidence type="ECO:0000313" key="2">
    <source>
        <dbReference type="Proteomes" id="UP001358586"/>
    </source>
</evidence>
<dbReference type="PANTHER" id="PTHR36063:SF3">
    <property type="entry name" value="PROTEIN, PUTATIVE-RELATED"/>
    <property type="match status" value="1"/>
</dbReference>
<comment type="caution">
    <text evidence="1">The sequence shown here is derived from an EMBL/GenBank/DDBJ whole genome shotgun (WGS) entry which is preliminary data.</text>
</comment>
<organism evidence="1 2">
    <name type="scientific">Gossypium arboreum</name>
    <name type="common">Tree cotton</name>
    <name type="synonym">Gossypium nanking</name>
    <dbReference type="NCBI Taxonomy" id="29729"/>
    <lineage>
        <taxon>Eukaryota</taxon>
        <taxon>Viridiplantae</taxon>
        <taxon>Streptophyta</taxon>
        <taxon>Embryophyta</taxon>
        <taxon>Tracheophyta</taxon>
        <taxon>Spermatophyta</taxon>
        <taxon>Magnoliopsida</taxon>
        <taxon>eudicotyledons</taxon>
        <taxon>Gunneridae</taxon>
        <taxon>Pentapetalae</taxon>
        <taxon>rosids</taxon>
        <taxon>malvids</taxon>
        <taxon>Malvales</taxon>
        <taxon>Malvaceae</taxon>
        <taxon>Malvoideae</taxon>
        <taxon>Gossypium</taxon>
    </lineage>
</organism>
<protein>
    <submittedName>
        <fullName evidence="1">Uncharacterized protein</fullName>
    </submittedName>
</protein>
<dbReference type="EMBL" id="JARKNE010000005">
    <property type="protein sequence ID" value="KAK5831214.1"/>
    <property type="molecule type" value="Genomic_DNA"/>
</dbReference>